<reference evidence="2 3" key="1">
    <citation type="journal article" date="2019" name="ACS Chem. Biol.">
        <title>Identification and Mobilization of a Cryptic Antibiotic Biosynthesis Gene Locus from a Human-Pathogenic Nocardia Isolate.</title>
        <authorList>
            <person name="Herisse M."/>
            <person name="Ishida K."/>
            <person name="Porter J.L."/>
            <person name="Howden B."/>
            <person name="Hertweck C."/>
            <person name="Stinear T.P."/>
            <person name="Pidot S.J."/>
        </authorList>
    </citation>
    <scope>NUCLEOTIDE SEQUENCE [LARGE SCALE GENOMIC DNA]</scope>
    <source>
        <strain evidence="2 3">AUSMDU00012717</strain>
    </source>
</reference>
<dbReference type="Pfam" id="PF02585">
    <property type="entry name" value="PIG-L"/>
    <property type="match status" value="1"/>
</dbReference>
<dbReference type="Proteomes" id="UP000503540">
    <property type="component" value="Chromosome"/>
</dbReference>
<dbReference type="Gene3D" id="3.40.50.10320">
    <property type="entry name" value="LmbE-like"/>
    <property type="match status" value="1"/>
</dbReference>
<evidence type="ECO:0000313" key="3">
    <source>
        <dbReference type="Proteomes" id="UP000503540"/>
    </source>
</evidence>
<dbReference type="InterPro" id="IPR024078">
    <property type="entry name" value="LmbE-like_dom_sf"/>
</dbReference>
<organism evidence="2 3">
    <name type="scientific">Nocardia arthritidis</name>
    <dbReference type="NCBI Taxonomy" id="228602"/>
    <lineage>
        <taxon>Bacteria</taxon>
        <taxon>Bacillati</taxon>
        <taxon>Actinomycetota</taxon>
        <taxon>Actinomycetes</taxon>
        <taxon>Mycobacteriales</taxon>
        <taxon>Nocardiaceae</taxon>
        <taxon>Nocardia</taxon>
    </lineage>
</organism>
<dbReference type="PANTHER" id="PTHR12993">
    <property type="entry name" value="N-ACETYLGLUCOSAMINYL-PHOSPHATIDYLINOSITOL DE-N-ACETYLASE-RELATED"/>
    <property type="match status" value="1"/>
</dbReference>
<dbReference type="GO" id="GO:0016811">
    <property type="term" value="F:hydrolase activity, acting on carbon-nitrogen (but not peptide) bonds, in linear amides"/>
    <property type="evidence" value="ECO:0007669"/>
    <property type="project" value="TreeGrafter"/>
</dbReference>
<keyword evidence="3" id="KW-1185">Reference proteome</keyword>
<dbReference type="RefSeq" id="WP_238847313.1">
    <property type="nucleotide sequence ID" value="NZ_CP046172.1"/>
</dbReference>
<protein>
    <recommendedName>
        <fullName evidence="4">PIG-L family deacetylase</fullName>
    </recommendedName>
</protein>
<proteinExistence type="predicted"/>
<evidence type="ECO:0000313" key="2">
    <source>
        <dbReference type="EMBL" id="QIS11518.1"/>
    </source>
</evidence>
<name>A0A6G9YEA5_9NOCA</name>
<gene>
    <name evidence="2" type="ORF">F5544_18220</name>
</gene>
<dbReference type="GO" id="GO:0016137">
    <property type="term" value="P:glycoside metabolic process"/>
    <property type="evidence" value="ECO:0007669"/>
    <property type="project" value="UniProtKB-ARBA"/>
</dbReference>
<dbReference type="SUPFAM" id="SSF102588">
    <property type="entry name" value="LmbE-like"/>
    <property type="match status" value="1"/>
</dbReference>
<sequence length="232" mass="25877">MTDRRDPMRVSVFAPHPDDETIGCGGCILKHARSGNEVAVHYLTSGDAGNLRYTRADLGAIREKEAMAATRALGVVRVDFLRQPDSLLTENAELLGAIVNSIRDWRPHLVYLPHEHDDHHDHIAAHRLVLKAVNIAAGPWLPESAGQPWTVRTILGYEVWSPISRPGYLEDTTEFIDRQLSVIDNYASQLDDIPYEQFILGLNRYRGARLGRGRTAEAFQVLRMSASVTGSD</sequence>
<evidence type="ECO:0008006" key="4">
    <source>
        <dbReference type="Google" id="ProtNLM"/>
    </source>
</evidence>
<dbReference type="InterPro" id="IPR003737">
    <property type="entry name" value="GlcNAc_PI_deacetylase-related"/>
</dbReference>
<accession>A0A6G9YEA5</accession>
<keyword evidence="1" id="KW-0862">Zinc</keyword>
<dbReference type="AlphaFoldDB" id="A0A6G9YEA5"/>
<dbReference type="KEGG" id="nah:F5544_18220"/>
<dbReference type="EMBL" id="CP046172">
    <property type="protein sequence ID" value="QIS11518.1"/>
    <property type="molecule type" value="Genomic_DNA"/>
</dbReference>
<dbReference type="PANTHER" id="PTHR12993:SF11">
    <property type="entry name" value="N-ACETYLGLUCOSAMINYL-PHOSPHATIDYLINOSITOL DE-N-ACETYLASE"/>
    <property type="match status" value="1"/>
</dbReference>
<evidence type="ECO:0000256" key="1">
    <source>
        <dbReference type="ARBA" id="ARBA00022833"/>
    </source>
</evidence>